<comment type="caution">
    <text evidence="2">The sequence shown here is derived from an EMBL/GenBank/DDBJ whole genome shotgun (WGS) entry which is preliminary data.</text>
</comment>
<evidence type="ECO:0000256" key="1">
    <source>
        <dbReference type="SAM" id="MobiDB-lite"/>
    </source>
</evidence>
<evidence type="ECO:0000313" key="3">
    <source>
        <dbReference type="Proteomes" id="UP001611415"/>
    </source>
</evidence>
<feature type="compositionally biased region" description="Basic residues" evidence="1">
    <location>
        <begin position="73"/>
        <end position="83"/>
    </location>
</feature>
<name>A0ABW7XC81_9NOCA</name>
<proteinExistence type="predicted"/>
<dbReference type="RefSeq" id="WP_397096223.1">
    <property type="nucleotide sequence ID" value="NZ_JBIRYO010000045.1"/>
</dbReference>
<keyword evidence="3" id="KW-1185">Reference proteome</keyword>
<accession>A0ABW7XC81</accession>
<gene>
    <name evidence="2" type="ORF">ACH49W_35225</name>
</gene>
<protein>
    <submittedName>
        <fullName evidence="2">Uncharacterized protein</fullName>
    </submittedName>
</protein>
<dbReference type="EMBL" id="JBIRYO010000045">
    <property type="protein sequence ID" value="MFI2478632.1"/>
    <property type="molecule type" value="Genomic_DNA"/>
</dbReference>
<reference evidence="2 3" key="1">
    <citation type="submission" date="2024-10" db="EMBL/GenBank/DDBJ databases">
        <title>The Natural Products Discovery Center: Release of the First 8490 Sequenced Strains for Exploring Actinobacteria Biosynthetic Diversity.</title>
        <authorList>
            <person name="Kalkreuter E."/>
            <person name="Kautsar S.A."/>
            <person name="Yang D."/>
            <person name="Bader C.D."/>
            <person name="Teijaro C.N."/>
            <person name="Fluegel L."/>
            <person name="Davis C.M."/>
            <person name="Simpson J.R."/>
            <person name="Lauterbach L."/>
            <person name="Steele A.D."/>
            <person name="Gui C."/>
            <person name="Meng S."/>
            <person name="Li G."/>
            <person name="Viehrig K."/>
            <person name="Ye F."/>
            <person name="Su P."/>
            <person name="Kiefer A.F."/>
            <person name="Nichols A."/>
            <person name="Cepeda A.J."/>
            <person name="Yan W."/>
            <person name="Fan B."/>
            <person name="Jiang Y."/>
            <person name="Adhikari A."/>
            <person name="Zheng C.-J."/>
            <person name="Schuster L."/>
            <person name="Cowan T.M."/>
            <person name="Smanski M.J."/>
            <person name="Chevrette M.G."/>
            <person name="De Carvalho L.P.S."/>
            <person name="Shen B."/>
        </authorList>
    </citation>
    <scope>NUCLEOTIDE SEQUENCE [LARGE SCALE GENOMIC DNA]</scope>
    <source>
        <strain evidence="2 3">NPDC019275</strain>
    </source>
</reference>
<dbReference type="Proteomes" id="UP001611415">
    <property type="component" value="Unassembled WGS sequence"/>
</dbReference>
<evidence type="ECO:0000313" key="2">
    <source>
        <dbReference type="EMBL" id="MFI2478632.1"/>
    </source>
</evidence>
<sequence length="94" mass="9738">MADIEVVLDDRAVGDELFGVAALPPIGGFGVLVVLGGASAVEGEALIGTRLDGFGDEPEKFVEYGPFVGLGRHRRSSSHQNRHGHVEEAAVAAA</sequence>
<feature type="region of interest" description="Disordered" evidence="1">
    <location>
        <begin position="73"/>
        <end position="94"/>
    </location>
</feature>
<organism evidence="2 3">
    <name type="scientific">Nocardia xishanensis</name>
    <dbReference type="NCBI Taxonomy" id="238964"/>
    <lineage>
        <taxon>Bacteria</taxon>
        <taxon>Bacillati</taxon>
        <taxon>Actinomycetota</taxon>
        <taxon>Actinomycetes</taxon>
        <taxon>Mycobacteriales</taxon>
        <taxon>Nocardiaceae</taxon>
        <taxon>Nocardia</taxon>
    </lineage>
</organism>